<keyword evidence="3" id="KW-1185">Reference proteome</keyword>
<organism evidence="2 3">
    <name type="scientific">Gemmata massiliana</name>
    <dbReference type="NCBI Taxonomy" id="1210884"/>
    <lineage>
        <taxon>Bacteria</taxon>
        <taxon>Pseudomonadati</taxon>
        <taxon>Planctomycetota</taxon>
        <taxon>Planctomycetia</taxon>
        <taxon>Gemmatales</taxon>
        <taxon>Gemmataceae</taxon>
        <taxon>Gemmata</taxon>
    </lineage>
</organism>
<dbReference type="KEGG" id="gms:SOIL9_45290"/>
<dbReference type="SUPFAM" id="SSF160631">
    <property type="entry name" value="SMI1/KNR4-like"/>
    <property type="match status" value="1"/>
</dbReference>
<dbReference type="Pfam" id="PF09346">
    <property type="entry name" value="SMI1_KNR4"/>
    <property type="match status" value="1"/>
</dbReference>
<dbReference type="RefSeq" id="WP_162667954.1">
    <property type="nucleotide sequence ID" value="NZ_LR593886.1"/>
</dbReference>
<dbReference type="AlphaFoldDB" id="A0A6P2CYJ6"/>
<dbReference type="Proteomes" id="UP000464178">
    <property type="component" value="Chromosome"/>
</dbReference>
<sequence>MIPNLVRRRKVARAELDRTEAALELSLPDDYKRFLLEHGCGRPVPEWYRVPARLLRRIKHSVGEYMPMTSLDRPRATFTDPRSGDTFVVVARSGNELVLLSTGAGGVQYWPELGSDFETALEGKDIGRIADTFADFSEEFEYPSDTLPWLRYVHENDLAGLVAWLDGRGKANARSRYANAPIVEAIAHRRQQMVAELKQRGAKVDSRAIEIAKQYKIDL</sequence>
<dbReference type="InterPro" id="IPR018958">
    <property type="entry name" value="Knr4/Smi1-like_dom"/>
</dbReference>
<reference evidence="2 3" key="1">
    <citation type="submission" date="2019-05" db="EMBL/GenBank/DDBJ databases">
        <authorList>
            <consortium name="Science for Life Laboratories"/>
        </authorList>
    </citation>
    <scope>NUCLEOTIDE SEQUENCE [LARGE SCALE GENOMIC DNA]</scope>
    <source>
        <strain evidence="2">Soil9</strain>
    </source>
</reference>
<evidence type="ECO:0000313" key="3">
    <source>
        <dbReference type="Proteomes" id="UP000464178"/>
    </source>
</evidence>
<name>A0A6P2CYJ6_9BACT</name>
<dbReference type="InterPro" id="IPR037883">
    <property type="entry name" value="Knr4/Smi1-like_sf"/>
</dbReference>
<proteinExistence type="predicted"/>
<evidence type="ECO:0000259" key="1">
    <source>
        <dbReference type="Pfam" id="PF09346"/>
    </source>
</evidence>
<evidence type="ECO:0000313" key="2">
    <source>
        <dbReference type="EMBL" id="VTR93185.1"/>
    </source>
</evidence>
<dbReference type="Gene3D" id="3.40.1580.10">
    <property type="entry name" value="SMI1/KNR4-like"/>
    <property type="match status" value="1"/>
</dbReference>
<protein>
    <recommendedName>
        <fullName evidence="1">Knr4/Smi1-like domain-containing protein</fullName>
    </recommendedName>
</protein>
<gene>
    <name evidence="2" type="ORF">SOIL9_45290</name>
</gene>
<dbReference type="EMBL" id="LR593886">
    <property type="protein sequence ID" value="VTR93185.1"/>
    <property type="molecule type" value="Genomic_DNA"/>
</dbReference>
<accession>A0A6P2CYJ6</accession>
<feature type="domain" description="Knr4/Smi1-like" evidence="1">
    <location>
        <begin position="13"/>
        <end position="138"/>
    </location>
</feature>